<gene>
    <name evidence="1" type="ORF">CAOG_010137</name>
</gene>
<protein>
    <submittedName>
        <fullName evidence="1">Uncharacterized protein</fullName>
    </submittedName>
</protein>
<dbReference type="AlphaFoldDB" id="A0A0D2X5C0"/>
<dbReference type="InParanoid" id="A0A0D2X5C0"/>
<name>A0A0D2X5C0_CAPO3</name>
<sequence length="186" mass="20101">MFLPNRRSRICSAAASSPTSTVGLDSQLSESRIWLWKNGCVGSRFQTLLRDTVAARDPNRAPLRAHDWYCFSHSRRKSNCCASCSEKSRCLKVSRLVDSCGVGSAAAALQVRHMECRSTVWVSVSVGMDAACASCASRASRASSDGGCNRHVSMAAVEGAGFLSGKPLHCCCMRNRMAKRRAACKC</sequence>
<dbReference type="Proteomes" id="UP000008743">
    <property type="component" value="Unassembled WGS sequence"/>
</dbReference>
<organism evidence="1 2">
    <name type="scientific">Capsaspora owczarzaki (strain ATCC 30864)</name>
    <dbReference type="NCBI Taxonomy" id="595528"/>
    <lineage>
        <taxon>Eukaryota</taxon>
        <taxon>Filasterea</taxon>
        <taxon>Capsaspora</taxon>
    </lineage>
</organism>
<dbReference type="EMBL" id="KE346374">
    <property type="protein sequence ID" value="KJE97544.1"/>
    <property type="molecule type" value="Genomic_DNA"/>
</dbReference>
<evidence type="ECO:0000313" key="1">
    <source>
        <dbReference type="EMBL" id="KJE97544.1"/>
    </source>
</evidence>
<evidence type="ECO:0000313" key="2">
    <source>
        <dbReference type="Proteomes" id="UP000008743"/>
    </source>
</evidence>
<proteinExistence type="predicted"/>
<keyword evidence="2" id="KW-1185">Reference proteome</keyword>
<reference evidence="2" key="1">
    <citation type="submission" date="2011-02" db="EMBL/GenBank/DDBJ databases">
        <title>The Genome Sequence of Capsaspora owczarzaki ATCC 30864.</title>
        <authorList>
            <person name="Russ C."/>
            <person name="Cuomo C."/>
            <person name="Burger G."/>
            <person name="Gray M.W."/>
            <person name="Holland P.W.H."/>
            <person name="King N."/>
            <person name="Lang F.B.F."/>
            <person name="Roger A.J."/>
            <person name="Ruiz-Trillo I."/>
            <person name="Young S.K."/>
            <person name="Zeng Q."/>
            <person name="Gargeya S."/>
            <person name="Alvarado L."/>
            <person name="Berlin A."/>
            <person name="Chapman S.B."/>
            <person name="Chen Z."/>
            <person name="Freedman E."/>
            <person name="Gellesch M."/>
            <person name="Goldberg J."/>
            <person name="Griggs A."/>
            <person name="Gujja S."/>
            <person name="Heilman E."/>
            <person name="Heiman D."/>
            <person name="Howarth C."/>
            <person name="Mehta T."/>
            <person name="Neiman D."/>
            <person name="Pearson M."/>
            <person name="Roberts A."/>
            <person name="Saif S."/>
            <person name="Shea T."/>
            <person name="Shenoy N."/>
            <person name="Sisk P."/>
            <person name="Stolte C."/>
            <person name="Sykes S."/>
            <person name="White J."/>
            <person name="Yandava C."/>
            <person name="Haas B."/>
            <person name="Nusbaum C."/>
            <person name="Birren B."/>
        </authorList>
    </citation>
    <scope>NUCLEOTIDE SEQUENCE</scope>
    <source>
        <strain evidence="2">ATCC 30864</strain>
    </source>
</reference>
<accession>A0A0D2X5C0</accession>